<name>A0AAD0YQ69_CHRNA</name>
<dbReference type="AlphaFoldDB" id="A0AAD0YQ69"/>
<dbReference type="RefSeq" id="WP_123859726.1">
    <property type="nucleotide sequence ID" value="NZ_CP033923.1"/>
</dbReference>
<accession>A0AAD0YQ69</accession>
<gene>
    <name evidence="1" type="ORF">EG343_21770</name>
</gene>
<organism evidence="1 2">
    <name type="scientific">Chryseobacterium nakagawai</name>
    <dbReference type="NCBI Taxonomy" id="1241982"/>
    <lineage>
        <taxon>Bacteria</taxon>
        <taxon>Pseudomonadati</taxon>
        <taxon>Bacteroidota</taxon>
        <taxon>Flavobacteriia</taxon>
        <taxon>Flavobacteriales</taxon>
        <taxon>Weeksellaceae</taxon>
        <taxon>Chryseobacterium group</taxon>
        <taxon>Chryseobacterium</taxon>
    </lineage>
</organism>
<reference evidence="1 2" key="1">
    <citation type="submission" date="2018-11" db="EMBL/GenBank/DDBJ databases">
        <title>Proposal to divide the Flavobacteriaceae and reorganize its genera based on Amino Acid Identity values calculated from whole genome sequences.</title>
        <authorList>
            <person name="Nicholson A.C."/>
            <person name="Gulvik C.A."/>
            <person name="Whitney A.M."/>
            <person name="Humrighouse B.W."/>
            <person name="Bell M."/>
            <person name="Holmes B."/>
            <person name="Steigerwalt A.G."/>
            <person name="Villarma A."/>
            <person name="Sheth M."/>
            <person name="Batra D."/>
            <person name="Pryor J."/>
            <person name="Bernardet J.-F."/>
            <person name="Hugo C."/>
            <person name="Kampfer P."/>
            <person name="Newman J."/>
            <person name="McQuiston J.R."/>
        </authorList>
    </citation>
    <scope>NUCLEOTIDE SEQUENCE [LARGE SCALE GENOMIC DNA]</scope>
    <source>
        <strain evidence="1 2">G0041</strain>
    </source>
</reference>
<dbReference type="EMBL" id="CP033923">
    <property type="protein sequence ID" value="AZA93040.1"/>
    <property type="molecule type" value="Genomic_DNA"/>
</dbReference>
<keyword evidence="2" id="KW-1185">Reference proteome</keyword>
<evidence type="ECO:0000313" key="1">
    <source>
        <dbReference type="EMBL" id="AZA93040.1"/>
    </source>
</evidence>
<sequence>MEGQKTITPVRALEIMREMSRQGIPFNFKYLSYNETEKKSDGFKSEEKIFLAQGYRRNQSNKHEVLVSFVRISGERRQFYYPLLIEFNGIKVKA</sequence>
<dbReference type="KEGG" id="cnk:EG343_21770"/>
<evidence type="ECO:0000313" key="2">
    <source>
        <dbReference type="Proteomes" id="UP000278288"/>
    </source>
</evidence>
<protein>
    <submittedName>
        <fullName evidence="1">Uncharacterized protein</fullName>
    </submittedName>
</protein>
<proteinExistence type="predicted"/>
<dbReference type="Proteomes" id="UP000278288">
    <property type="component" value="Chromosome"/>
</dbReference>